<evidence type="ECO:0000313" key="8">
    <source>
        <dbReference type="Proteomes" id="UP001249851"/>
    </source>
</evidence>
<name>A0AAD9QS37_ACRCE</name>
<keyword evidence="5" id="KW-0143">Chaperone</keyword>
<feature type="compositionally biased region" description="Acidic residues" evidence="6">
    <location>
        <begin position="593"/>
        <end position="603"/>
    </location>
</feature>
<evidence type="ECO:0000256" key="4">
    <source>
        <dbReference type="ARBA" id="ARBA00022658"/>
    </source>
</evidence>
<feature type="region of interest" description="Disordered" evidence="6">
    <location>
        <begin position="621"/>
        <end position="645"/>
    </location>
</feature>
<keyword evidence="3" id="KW-0963">Cytoplasm</keyword>
<dbReference type="InterPro" id="IPR008376">
    <property type="entry name" value="Chaperone_Ric-8_A/B"/>
</dbReference>
<dbReference type="AlphaFoldDB" id="A0AAD9QS37"/>
<comment type="subcellular location">
    <subcellularLocation>
        <location evidence="1">Cytoplasm</location>
        <location evidence="1">Cell cortex</location>
    </subcellularLocation>
</comment>
<dbReference type="InterPro" id="IPR016024">
    <property type="entry name" value="ARM-type_fold"/>
</dbReference>
<dbReference type="InterPro" id="IPR011989">
    <property type="entry name" value="ARM-like"/>
</dbReference>
<evidence type="ECO:0000256" key="3">
    <source>
        <dbReference type="ARBA" id="ARBA00022490"/>
    </source>
</evidence>
<evidence type="ECO:0000256" key="5">
    <source>
        <dbReference type="ARBA" id="ARBA00023186"/>
    </source>
</evidence>
<protein>
    <submittedName>
        <fullName evidence="7">Synembryn</fullName>
    </submittedName>
</protein>
<dbReference type="PANTHER" id="PTHR12425:SF5">
    <property type="entry name" value="SYNEMBRYN"/>
    <property type="match status" value="1"/>
</dbReference>
<feature type="region of interest" description="Disordered" evidence="6">
    <location>
        <begin position="578"/>
        <end position="605"/>
    </location>
</feature>
<accession>A0AAD9QS37</accession>
<proteinExistence type="inferred from homology"/>
<dbReference type="Proteomes" id="UP001249851">
    <property type="component" value="Unassembled WGS sequence"/>
</dbReference>
<organism evidence="7 8">
    <name type="scientific">Acropora cervicornis</name>
    <name type="common">Staghorn coral</name>
    <dbReference type="NCBI Taxonomy" id="6130"/>
    <lineage>
        <taxon>Eukaryota</taxon>
        <taxon>Metazoa</taxon>
        <taxon>Cnidaria</taxon>
        <taxon>Anthozoa</taxon>
        <taxon>Hexacorallia</taxon>
        <taxon>Scleractinia</taxon>
        <taxon>Astrocoeniina</taxon>
        <taxon>Acroporidae</taxon>
        <taxon>Acropora</taxon>
    </lineage>
</organism>
<keyword evidence="4" id="KW-0344">Guanine-nucleotide releasing factor</keyword>
<dbReference type="PANTHER" id="PTHR12425">
    <property type="entry name" value="SYNEMBRYN"/>
    <property type="match status" value="1"/>
</dbReference>
<feature type="compositionally biased region" description="Acidic residues" evidence="6">
    <location>
        <begin position="633"/>
        <end position="645"/>
    </location>
</feature>
<reference evidence="7" key="2">
    <citation type="journal article" date="2023" name="Science">
        <title>Genomic signatures of disease resistance in endangered staghorn corals.</title>
        <authorList>
            <person name="Vollmer S.V."/>
            <person name="Selwyn J.D."/>
            <person name="Despard B.A."/>
            <person name="Roesel C.L."/>
        </authorList>
    </citation>
    <scope>NUCLEOTIDE SEQUENCE</scope>
    <source>
        <strain evidence="7">K2</strain>
    </source>
</reference>
<evidence type="ECO:0000256" key="2">
    <source>
        <dbReference type="ARBA" id="ARBA00009049"/>
    </source>
</evidence>
<dbReference type="GO" id="GO:0001965">
    <property type="term" value="F:G-protein alpha-subunit binding"/>
    <property type="evidence" value="ECO:0007669"/>
    <property type="project" value="TreeGrafter"/>
</dbReference>
<dbReference type="SUPFAM" id="SSF48371">
    <property type="entry name" value="ARM repeat"/>
    <property type="match status" value="1"/>
</dbReference>
<dbReference type="GO" id="GO:0007186">
    <property type="term" value="P:G protein-coupled receptor signaling pathway"/>
    <property type="evidence" value="ECO:0007669"/>
    <property type="project" value="TreeGrafter"/>
</dbReference>
<dbReference type="GO" id="GO:0005938">
    <property type="term" value="C:cell cortex"/>
    <property type="evidence" value="ECO:0007669"/>
    <property type="project" value="UniProtKB-SubCell"/>
</dbReference>
<gene>
    <name evidence="7" type="ORF">P5673_009833</name>
</gene>
<dbReference type="Pfam" id="PF10165">
    <property type="entry name" value="Ric8"/>
    <property type="match status" value="1"/>
</dbReference>
<reference evidence="7" key="1">
    <citation type="journal article" date="2023" name="G3 (Bethesda)">
        <title>Whole genome assembly and annotation of the endangered Caribbean coral Acropora cervicornis.</title>
        <authorList>
            <person name="Selwyn J.D."/>
            <person name="Vollmer S.V."/>
        </authorList>
    </citation>
    <scope>NUCLEOTIDE SEQUENCE</scope>
    <source>
        <strain evidence="7">K2</strain>
    </source>
</reference>
<dbReference type="PRINTS" id="PR01802">
    <property type="entry name" value="SYNEMBRYN"/>
</dbReference>
<evidence type="ECO:0000256" key="1">
    <source>
        <dbReference type="ARBA" id="ARBA00004544"/>
    </source>
</evidence>
<evidence type="ECO:0000256" key="6">
    <source>
        <dbReference type="SAM" id="MobiDB-lite"/>
    </source>
</evidence>
<dbReference type="GO" id="GO:0005085">
    <property type="term" value="F:guanyl-nucleotide exchange factor activity"/>
    <property type="evidence" value="ECO:0007669"/>
    <property type="project" value="UniProtKB-KW"/>
</dbReference>
<sequence length="645" mass="72594">MDNCISILANCVPQNVPNAIDGLRRFCSENEKAFSLIHLDVSHRKSFIDVILNALTKEELGLELIALAISSLRILSRDKDGLGSLSSEGAISRLLSLAELLREEVKCEHRASDDRDDGLDRLITRTDVVIEALKCLCNIVYHSAVARQYCLNLQCVQAILARVRKFFDNTLLTFEVKYFDMRFLFLLTALENTARVEVVASKGFCSLTHALDICIPGKEQRKICHETKVRDGCGQVAGAKLQALSILDRVVIEQAPNTYTIHQNEILLSAEIMKTMFNITLSLPDPESTDTVDHCDRIVFIVRSIFVHLRPLPDEPENLPNHAINVLSNMPTKCLKHLMWTMPPSVWKKIAQDYECRPSSHRYRMQFETCRSVSIIYGRIINPHNDQLPVGLSSTGGARHLHRRGENDVSRPEKKWNDTYNMLAIQTMLQILDDRLKATAQPLQENIIPVLSAFCQMARGNRVIRKYLRMEVLPPLGHVGTTRPEEGNLIRNGLVRLMRSAIEDIKELVADFLFVLCKENVNRLIKYTGYGNAAGLLASRGLMGVSQSQRNGTDYSSDDDDSETEEYAMDKLHIDPMIGAIPKDDGKANPLDEMSEQEKEEEAEKLASLIRDLNRRGVIRTAQVGLDGRPQTENEDTASSDTTTE</sequence>
<comment type="caution">
    <text evidence="7">The sequence shown here is derived from an EMBL/GenBank/DDBJ whole genome shotgun (WGS) entry which is preliminary data.</text>
</comment>
<comment type="similarity">
    <text evidence="2">Belongs to the synembryn family.</text>
</comment>
<dbReference type="Gene3D" id="1.25.10.10">
    <property type="entry name" value="Leucine-rich Repeat Variant"/>
    <property type="match status" value="1"/>
</dbReference>
<evidence type="ECO:0000313" key="7">
    <source>
        <dbReference type="EMBL" id="KAK2566334.1"/>
    </source>
</evidence>
<dbReference type="EMBL" id="JARQWQ010000017">
    <property type="protein sequence ID" value="KAK2566334.1"/>
    <property type="molecule type" value="Genomic_DNA"/>
</dbReference>
<keyword evidence="8" id="KW-1185">Reference proteome</keyword>
<dbReference type="InterPro" id="IPR019318">
    <property type="entry name" value="Gua_nucleotide_exch_fac_Ric8"/>
</dbReference>